<dbReference type="EMBL" id="JBHSMH010000014">
    <property type="protein sequence ID" value="MFC5468479.1"/>
    <property type="molecule type" value="Genomic_DNA"/>
</dbReference>
<dbReference type="Pfam" id="PF04203">
    <property type="entry name" value="Sortase"/>
    <property type="match status" value="1"/>
</dbReference>
<name>A0ABW0LRH8_9BACL</name>
<dbReference type="InterPro" id="IPR023365">
    <property type="entry name" value="Sortase_dom-sf"/>
</dbReference>
<evidence type="ECO:0000256" key="1">
    <source>
        <dbReference type="ARBA" id="ARBA00022801"/>
    </source>
</evidence>
<dbReference type="InterPro" id="IPR005754">
    <property type="entry name" value="Sortase"/>
</dbReference>
<keyword evidence="3" id="KW-1185">Reference proteome</keyword>
<accession>A0ABW0LRH8</accession>
<dbReference type="CDD" id="cd06166">
    <property type="entry name" value="Sortase_D_2"/>
    <property type="match status" value="1"/>
</dbReference>
<organism evidence="2 3">
    <name type="scientific">Cohnella suwonensis</name>
    <dbReference type="NCBI Taxonomy" id="696072"/>
    <lineage>
        <taxon>Bacteria</taxon>
        <taxon>Bacillati</taxon>
        <taxon>Bacillota</taxon>
        <taxon>Bacilli</taxon>
        <taxon>Bacillales</taxon>
        <taxon>Paenibacillaceae</taxon>
        <taxon>Cohnella</taxon>
    </lineage>
</organism>
<dbReference type="RefSeq" id="WP_209751679.1">
    <property type="nucleotide sequence ID" value="NZ_JBHSMH010000014.1"/>
</dbReference>
<protein>
    <submittedName>
        <fullName evidence="2">Class D sortase</fullName>
    </submittedName>
</protein>
<keyword evidence="1" id="KW-0378">Hydrolase</keyword>
<comment type="caution">
    <text evidence="2">The sequence shown here is derived from an EMBL/GenBank/DDBJ whole genome shotgun (WGS) entry which is preliminary data.</text>
</comment>
<evidence type="ECO:0000313" key="2">
    <source>
        <dbReference type="EMBL" id="MFC5468479.1"/>
    </source>
</evidence>
<gene>
    <name evidence="2" type="ORF">ACFPPD_07085</name>
</gene>
<dbReference type="NCBIfam" id="TIGR01076">
    <property type="entry name" value="sortase_fam"/>
    <property type="match status" value="1"/>
</dbReference>
<evidence type="ECO:0000313" key="3">
    <source>
        <dbReference type="Proteomes" id="UP001596105"/>
    </source>
</evidence>
<reference evidence="3" key="1">
    <citation type="journal article" date="2019" name="Int. J. Syst. Evol. Microbiol.">
        <title>The Global Catalogue of Microorganisms (GCM) 10K type strain sequencing project: providing services to taxonomists for standard genome sequencing and annotation.</title>
        <authorList>
            <consortium name="The Broad Institute Genomics Platform"/>
            <consortium name="The Broad Institute Genome Sequencing Center for Infectious Disease"/>
            <person name="Wu L."/>
            <person name="Ma J."/>
        </authorList>
    </citation>
    <scope>NUCLEOTIDE SEQUENCE [LARGE SCALE GENOMIC DNA]</scope>
    <source>
        <strain evidence="3">CCUG 57113</strain>
    </source>
</reference>
<sequence length="226" mass="24696">MGRTNPNGGNPILRKAPYALILLGLALLSYPYLREKYDDHRQNELLRKLERPTSTAGAPVTPLAVEYERLSGLLGQQPPEDETVPSPPPAIDKQTEGALGVLTIEGIDVELPILEGATKANMKYASAHMTETAAIGQPGNAAIAAHRARTKGRLFNRLNEVKVGDRIRIDAGDRSYEYDVFRIKVVEPTDLSVLENEGDLAMLTLITCDPLVNPTHRLIVQAKLVS</sequence>
<dbReference type="InterPro" id="IPR042000">
    <property type="entry name" value="Sortase_D_2"/>
</dbReference>
<proteinExistence type="predicted"/>
<dbReference type="Gene3D" id="2.40.260.10">
    <property type="entry name" value="Sortase"/>
    <property type="match status" value="1"/>
</dbReference>
<dbReference type="Proteomes" id="UP001596105">
    <property type="component" value="Unassembled WGS sequence"/>
</dbReference>
<dbReference type="SUPFAM" id="SSF63817">
    <property type="entry name" value="Sortase"/>
    <property type="match status" value="1"/>
</dbReference>